<dbReference type="PANTHER" id="PTHR33542">
    <property type="entry name" value="SIROHYDROCHLORIN FERROCHELATASE, CHLOROPLASTIC"/>
    <property type="match status" value="1"/>
</dbReference>
<evidence type="ECO:0000313" key="4">
    <source>
        <dbReference type="Proteomes" id="UP001552594"/>
    </source>
</evidence>
<dbReference type="SUPFAM" id="SSF53800">
    <property type="entry name" value="Chelatase"/>
    <property type="match status" value="1"/>
</dbReference>
<comment type="caution">
    <text evidence="3">The sequence shown here is derived from an EMBL/GenBank/DDBJ whole genome shotgun (WGS) entry which is preliminary data.</text>
</comment>
<sequence>MSAGEPPVLLAAVHGTRDPAGMAQLHRLLGLVRRQRPQLTVTHGCLGPAAPTLAEALARASGPVVVVPVLLGPGYHLRVDIPGVLRRAGRPHVRTARALGPDPLLAEALAGRLHQAGLRSPDPATGVVLAAAGSTDPAAAPATRRLARLLGARLGTPVSTAFLGGPAPRPAEAVSRLRRAGRERVALAPCLLAPGDFARRAAGCGADITGAPLGAHPAVARLILRRYDEALACPESGRGPLPELIIR</sequence>
<keyword evidence="1" id="KW-0479">Metal-binding</keyword>
<dbReference type="InterPro" id="IPR050963">
    <property type="entry name" value="Sirohydro_Cobaltochel/CbiX"/>
</dbReference>
<reference evidence="3 4" key="1">
    <citation type="submission" date="2024-06" db="EMBL/GenBank/DDBJ databases">
        <title>The Natural Products Discovery Center: Release of the First 8490 Sequenced Strains for Exploring Actinobacteria Biosynthetic Diversity.</title>
        <authorList>
            <person name="Kalkreuter E."/>
            <person name="Kautsar S.A."/>
            <person name="Yang D."/>
            <person name="Bader C.D."/>
            <person name="Teijaro C.N."/>
            <person name="Fluegel L."/>
            <person name="Davis C.M."/>
            <person name="Simpson J.R."/>
            <person name="Lauterbach L."/>
            <person name="Steele A.D."/>
            <person name="Gui C."/>
            <person name="Meng S."/>
            <person name="Li G."/>
            <person name="Viehrig K."/>
            <person name="Ye F."/>
            <person name="Su P."/>
            <person name="Kiefer A.F."/>
            <person name="Nichols A."/>
            <person name="Cepeda A.J."/>
            <person name="Yan W."/>
            <person name="Fan B."/>
            <person name="Jiang Y."/>
            <person name="Adhikari A."/>
            <person name="Zheng C.-J."/>
            <person name="Schuster L."/>
            <person name="Cowan T.M."/>
            <person name="Smanski M.J."/>
            <person name="Chevrette M.G."/>
            <person name="De Carvalho L.P.S."/>
            <person name="Shen B."/>
        </authorList>
    </citation>
    <scope>NUCLEOTIDE SEQUENCE [LARGE SCALE GENOMIC DNA]</scope>
    <source>
        <strain evidence="3 4">NPDC052347</strain>
    </source>
</reference>
<dbReference type="RefSeq" id="WP_206608412.1">
    <property type="nucleotide sequence ID" value="NZ_JBFAUK010000031.1"/>
</dbReference>
<dbReference type="InterPro" id="IPR002762">
    <property type="entry name" value="CbiX-like"/>
</dbReference>
<dbReference type="Gene3D" id="3.40.50.1400">
    <property type="match status" value="2"/>
</dbReference>
<protein>
    <submittedName>
        <fullName evidence="3">CbiX/SirB N-terminal domain-containing protein</fullName>
    </submittedName>
</protein>
<dbReference type="PANTHER" id="PTHR33542:SF5">
    <property type="entry name" value="FERROCHELATASE CHE1"/>
    <property type="match status" value="1"/>
</dbReference>
<evidence type="ECO:0000256" key="1">
    <source>
        <dbReference type="ARBA" id="ARBA00022723"/>
    </source>
</evidence>
<keyword evidence="4" id="KW-1185">Reference proteome</keyword>
<evidence type="ECO:0000313" key="3">
    <source>
        <dbReference type="EMBL" id="MEV5510364.1"/>
    </source>
</evidence>
<organism evidence="3 4">
    <name type="scientific">Streptomyces orinoci</name>
    <name type="common">Streptoverticillium orinoci</name>
    <dbReference type="NCBI Taxonomy" id="67339"/>
    <lineage>
        <taxon>Bacteria</taxon>
        <taxon>Bacillati</taxon>
        <taxon>Actinomycetota</taxon>
        <taxon>Actinomycetes</taxon>
        <taxon>Kitasatosporales</taxon>
        <taxon>Streptomycetaceae</taxon>
        <taxon>Streptomyces</taxon>
    </lineage>
</organism>
<dbReference type="EMBL" id="JBFAUK010000031">
    <property type="protein sequence ID" value="MEV5510364.1"/>
    <property type="molecule type" value="Genomic_DNA"/>
</dbReference>
<accession>A0ABV3K5J4</accession>
<proteinExistence type="predicted"/>
<dbReference type="CDD" id="cd03414">
    <property type="entry name" value="CbiX_SirB_C"/>
    <property type="match status" value="1"/>
</dbReference>
<evidence type="ECO:0000256" key="2">
    <source>
        <dbReference type="ARBA" id="ARBA00023239"/>
    </source>
</evidence>
<dbReference type="Pfam" id="PF01903">
    <property type="entry name" value="CbiX"/>
    <property type="match status" value="2"/>
</dbReference>
<name>A0ABV3K5J4_STRON</name>
<keyword evidence="2" id="KW-0456">Lyase</keyword>
<gene>
    <name evidence="3" type="ORF">AB0L16_28725</name>
</gene>
<dbReference type="Proteomes" id="UP001552594">
    <property type="component" value="Unassembled WGS sequence"/>
</dbReference>